<feature type="compositionally biased region" description="Polar residues" evidence="2">
    <location>
        <begin position="1"/>
        <end position="23"/>
    </location>
</feature>
<feature type="compositionally biased region" description="Low complexity" evidence="2">
    <location>
        <begin position="784"/>
        <end position="799"/>
    </location>
</feature>
<evidence type="ECO:0000256" key="1">
    <source>
        <dbReference type="SAM" id="Coils"/>
    </source>
</evidence>
<sequence>MQDVAQHSVSVGLEEQQNMQPATVASMELGPTAEIASVTERPTETAESRPEAAENAVAGGDEGKAGPSGAELGKEVLHESSTKPGQSADDMSVAVQRLKADLVHTTSLLEGATTARSQLSKQLEEANKQLARGTASAAAAEERLKAELQQMQVRLAASEAKCRSLQQANATLQEDVLRAQKEAAALQGHVLEERRLKEDQANECRRLQRDLDAATEGLVHAQRAQRSSAANAAEMEVELEGLRAARSALESELQAASARVLKSQEETRDLAERNAELARQLRETSATVRQLEAENTRLVAGNAELTAAVEARAAEARTAREEVAELAAQRTRLVAEMRALRGELEQVEASRVREALSETRREVSRLQAELAANDRVLADAEAALLSLVADRDSLEQQVNAARQAERRAADAAEALRTQVATLQTQLGAVLEGPLLAKHKASGATTGAVVRDRVAVQRMADYLQVLSVESSKPRPSGGSSSSISRAASLSRPTGTALPPPTGPEPSSSDPTAAAIVSVPSAKHYPAAAVPPDAGVGLILSTSSQGPVEVEAAKEDSALRPYKSMVEGAAAAAAAASPRVCKPLGGVMSLPAATRAHSDTTEPRGALTHTTPGGTAAASPSPAAALVVGKLESPPHASSLSHQPEPAGNVAPVAGDAVSNTTAPGPSKGEQTAATSSLPLEGEPSVASNNASPGQVGKPLVPLPAVPAAAAAAAAVQVSDGIPQSGSPSTSPPSAVTRRRAATERAGSNTRQSLERLIEEMNAQPSASSVAAQEAATKEEADVSSVPPVTAADTTSPSATTEGPLPDPVAQYPPDSTYAGSSHGCESPEAMSSSQQMLSAESSAGTGAEAAEPSTPIPAVQQPFTTATPVPPVPAYVAETTGLLHSSASLAPLVTPRSLLSASRLTASLSLGAASDGVRSSGLVAGGSGTVMISPRNMLEGRMLTRAVRQVADALARPSSVGGVLEAGSGALWSLPLGFSIGEEQLASGSGALTSFQGSTSLLSPLPSWRQAAAQQLSSLTNSPVPAGVSDLQPVDRSGCSSAAPPSPTAPASVASTDLIATMDAQAPLPVPFAAAPNLAQMAQRISTELNSVASSGLGALGGVVGSLGNGGSIRANISLPMASSQTLAASQTPVSRGSSLHGSPFPEVVQEYSGYAYSYIHPAQRRSPLQPASPIRGSPWDRMAMGMNAPSAVPPAAPEDDTGSLLAQRLAAMDEALRAIGAI</sequence>
<feature type="region of interest" description="Disordered" evidence="2">
    <location>
        <begin position="718"/>
        <end position="864"/>
    </location>
</feature>
<feature type="compositionally biased region" description="Low complexity" evidence="2">
    <location>
        <begin position="603"/>
        <end position="627"/>
    </location>
</feature>
<feature type="region of interest" description="Disordered" evidence="2">
    <location>
        <begin position="468"/>
        <end position="510"/>
    </location>
</feature>
<proteinExistence type="predicted"/>
<dbReference type="AlphaFoldDB" id="A0AAD3DFZ7"/>
<reference evidence="3 4" key="1">
    <citation type="journal article" date="2021" name="Sci. Rep.">
        <title>Genome sequencing of the multicellular alga Astrephomene provides insights into convergent evolution of germ-soma differentiation.</title>
        <authorList>
            <person name="Yamashita S."/>
            <person name="Yamamoto K."/>
            <person name="Matsuzaki R."/>
            <person name="Suzuki S."/>
            <person name="Yamaguchi H."/>
            <person name="Hirooka S."/>
            <person name="Minakuchi Y."/>
            <person name="Miyagishima S."/>
            <person name="Kawachi M."/>
            <person name="Toyoda A."/>
            <person name="Nozaki H."/>
        </authorList>
    </citation>
    <scope>NUCLEOTIDE SEQUENCE [LARGE SCALE GENOMIC DNA]</scope>
    <source>
        <strain evidence="3 4">NIES-4017</strain>
    </source>
</reference>
<feature type="compositionally biased region" description="Low complexity" evidence="2">
    <location>
        <begin position="472"/>
        <end position="495"/>
    </location>
</feature>
<evidence type="ECO:0000313" key="4">
    <source>
        <dbReference type="Proteomes" id="UP001054857"/>
    </source>
</evidence>
<feature type="compositionally biased region" description="Low complexity" evidence="2">
    <location>
        <begin position="721"/>
        <end position="734"/>
    </location>
</feature>
<feature type="compositionally biased region" description="Low complexity" evidence="2">
    <location>
        <begin position="827"/>
        <end position="852"/>
    </location>
</feature>
<accession>A0AAD3DFZ7</accession>
<feature type="region of interest" description="Disordered" evidence="2">
    <location>
        <begin position="1021"/>
        <end position="1051"/>
    </location>
</feature>
<feature type="region of interest" description="Disordered" evidence="2">
    <location>
        <begin position="1"/>
        <end position="70"/>
    </location>
</feature>
<organism evidence="3 4">
    <name type="scientific">Astrephomene gubernaculifera</name>
    <dbReference type="NCBI Taxonomy" id="47775"/>
    <lineage>
        <taxon>Eukaryota</taxon>
        <taxon>Viridiplantae</taxon>
        <taxon>Chlorophyta</taxon>
        <taxon>core chlorophytes</taxon>
        <taxon>Chlorophyceae</taxon>
        <taxon>CS clade</taxon>
        <taxon>Chlamydomonadales</taxon>
        <taxon>Astrephomenaceae</taxon>
        <taxon>Astrephomene</taxon>
    </lineage>
</organism>
<evidence type="ECO:0000313" key="3">
    <source>
        <dbReference type="EMBL" id="GFR41095.1"/>
    </source>
</evidence>
<feature type="region of interest" description="Disordered" evidence="2">
    <location>
        <begin position="592"/>
        <end position="691"/>
    </location>
</feature>
<keyword evidence="1" id="KW-0175">Coiled coil</keyword>
<dbReference type="Proteomes" id="UP001054857">
    <property type="component" value="Unassembled WGS sequence"/>
</dbReference>
<comment type="caution">
    <text evidence="3">The sequence shown here is derived from an EMBL/GenBank/DDBJ whole genome shotgun (WGS) entry which is preliminary data.</text>
</comment>
<feature type="coiled-coil region" evidence="1">
    <location>
        <begin position="109"/>
        <end position="414"/>
    </location>
</feature>
<evidence type="ECO:0000256" key="2">
    <source>
        <dbReference type="SAM" id="MobiDB-lite"/>
    </source>
</evidence>
<feature type="compositionally biased region" description="Polar residues" evidence="2">
    <location>
        <begin position="656"/>
        <end position="676"/>
    </location>
</feature>
<feature type="compositionally biased region" description="Basic and acidic residues" evidence="2">
    <location>
        <begin position="41"/>
        <end position="52"/>
    </location>
</feature>
<dbReference type="EMBL" id="BMAR01000001">
    <property type="protein sequence ID" value="GFR41095.1"/>
    <property type="molecule type" value="Genomic_DNA"/>
</dbReference>
<gene>
    <name evidence="3" type="ORF">Agub_g1739</name>
</gene>
<name>A0AAD3DFZ7_9CHLO</name>
<keyword evidence="4" id="KW-1185">Reference proteome</keyword>
<protein>
    <submittedName>
        <fullName evidence="3">Uncharacterized protein</fullName>
    </submittedName>
</protein>